<proteinExistence type="predicted"/>
<dbReference type="STRING" id="1137280.D777_02841"/>
<gene>
    <name evidence="5" type="ORF">D777_02841</name>
</gene>
<keyword evidence="3 5" id="KW-0378">Hydrolase</keyword>
<comment type="catalytic activity">
    <reaction evidence="1">
        <text>3-hydroxy-2-methylpropanoyl-CoA + H2O = 3-hydroxy-2-methylpropanoate + CoA + H(+)</text>
        <dbReference type="Rhea" id="RHEA:20888"/>
        <dbReference type="ChEBI" id="CHEBI:11805"/>
        <dbReference type="ChEBI" id="CHEBI:15377"/>
        <dbReference type="ChEBI" id="CHEBI:15378"/>
        <dbReference type="ChEBI" id="CHEBI:57287"/>
        <dbReference type="ChEBI" id="CHEBI:57340"/>
        <dbReference type="EC" id="3.1.2.4"/>
    </reaction>
</comment>
<dbReference type="EMBL" id="ANIE01000007">
    <property type="protein sequence ID" value="KEF30899.1"/>
    <property type="molecule type" value="Genomic_DNA"/>
</dbReference>
<name>A0A072MZN3_9GAMM</name>
<dbReference type="Proteomes" id="UP000035057">
    <property type="component" value="Unassembled WGS sequence"/>
</dbReference>
<dbReference type="InterPro" id="IPR045004">
    <property type="entry name" value="ECH_dom"/>
</dbReference>
<dbReference type="SUPFAM" id="SSF52096">
    <property type="entry name" value="ClpP/crotonase"/>
    <property type="match status" value="1"/>
</dbReference>
<organism evidence="5 6">
    <name type="scientific">Marinobacter nitratireducens</name>
    <dbReference type="NCBI Taxonomy" id="1137280"/>
    <lineage>
        <taxon>Bacteria</taxon>
        <taxon>Pseudomonadati</taxon>
        <taxon>Pseudomonadota</taxon>
        <taxon>Gammaproteobacteria</taxon>
        <taxon>Pseudomonadales</taxon>
        <taxon>Marinobacteraceae</taxon>
        <taxon>Marinobacter</taxon>
    </lineage>
</organism>
<dbReference type="GO" id="GO:0006574">
    <property type="term" value="P:L-valine catabolic process"/>
    <property type="evidence" value="ECO:0007669"/>
    <property type="project" value="TreeGrafter"/>
</dbReference>
<dbReference type="Pfam" id="PF16113">
    <property type="entry name" value="ECH_2"/>
    <property type="match status" value="1"/>
</dbReference>
<evidence type="ECO:0000256" key="3">
    <source>
        <dbReference type="ARBA" id="ARBA00022801"/>
    </source>
</evidence>
<dbReference type="OrthoDB" id="9790967at2"/>
<evidence type="ECO:0000256" key="1">
    <source>
        <dbReference type="ARBA" id="ARBA00001709"/>
    </source>
</evidence>
<evidence type="ECO:0000256" key="2">
    <source>
        <dbReference type="ARBA" id="ARBA00011915"/>
    </source>
</evidence>
<dbReference type="PATRIC" id="fig|1137280.3.peg.2659"/>
<dbReference type="InterPro" id="IPR029045">
    <property type="entry name" value="ClpP/crotonase-like_dom_sf"/>
</dbReference>
<dbReference type="InterPro" id="IPR032259">
    <property type="entry name" value="HIBYL-CoA-H"/>
</dbReference>
<evidence type="ECO:0000313" key="6">
    <source>
        <dbReference type="Proteomes" id="UP000035057"/>
    </source>
</evidence>
<evidence type="ECO:0000313" key="5">
    <source>
        <dbReference type="EMBL" id="KEF30899.1"/>
    </source>
</evidence>
<sequence>MSIEVQELACREGHIGLLTLDSPKTLNALTESMVRDAQDALDRWAEDDRICLVVLQGRGEKAFCAGGNIRQMYGAMTGDGDTEAPDRFFTREYRLDYTLHGFPKPVLGIAHGVIMGGGMGLLAGCRYRLVTPDITMAMPEISIGLFPDVGASWFLNRLPGRIGLFMGLTGARLNVTDAIRIGLADMVLLPEDRDALLAQLQEQRWTGEAAADDNRLFRLLNQMHSPDYRSLETSHLAQHEQQIARLSAGDDLSVIVDQLLSADISSPWWQACMDSLRSGCPVTAWLVWTQLKKAQQMSLKDVFRMELAMARECVRRPDLAEGIRARLVDKDQNPAWSYNSVADVPADVIEAHFQPEWDDETDPMQLG</sequence>
<dbReference type="PANTHER" id="PTHR43176:SF3">
    <property type="entry name" value="3-HYDROXYISOBUTYRYL-COA HYDROLASE, MITOCHONDRIAL"/>
    <property type="match status" value="1"/>
</dbReference>
<dbReference type="GO" id="GO:0003860">
    <property type="term" value="F:3-hydroxyisobutyryl-CoA hydrolase activity"/>
    <property type="evidence" value="ECO:0007669"/>
    <property type="project" value="UniProtKB-EC"/>
</dbReference>
<dbReference type="CDD" id="cd06558">
    <property type="entry name" value="crotonase-like"/>
    <property type="match status" value="1"/>
</dbReference>
<dbReference type="Gene3D" id="3.90.226.10">
    <property type="entry name" value="2-enoyl-CoA Hydratase, Chain A, domain 1"/>
    <property type="match status" value="1"/>
</dbReference>
<reference evidence="5 6" key="1">
    <citation type="submission" date="2012-12" db="EMBL/GenBank/DDBJ databases">
        <title>Genome assembly of Marinobacter sp. AK21.</title>
        <authorList>
            <person name="Khatri I."/>
            <person name="Kumar R."/>
            <person name="Vaidya B."/>
            <person name="Subramanian S."/>
            <person name="Pinnaka A."/>
        </authorList>
    </citation>
    <scope>NUCLEOTIDE SEQUENCE [LARGE SCALE GENOMIC DNA]</scope>
    <source>
        <strain evidence="5 6">AK21</strain>
    </source>
</reference>
<accession>A0A072MZN3</accession>
<dbReference type="GO" id="GO:0005829">
    <property type="term" value="C:cytosol"/>
    <property type="evidence" value="ECO:0007669"/>
    <property type="project" value="TreeGrafter"/>
</dbReference>
<dbReference type="EC" id="3.1.2.4" evidence="2"/>
<feature type="domain" description="Enoyl-CoA hydratase/isomerase" evidence="4">
    <location>
        <begin position="16"/>
        <end position="353"/>
    </location>
</feature>
<comment type="caution">
    <text evidence="5">The sequence shown here is derived from an EMBL/GenBank/DDBJ whole genome shotgun (WGS) entry which is preliminary data.</text>
</comment>
<dbReference type="NCBIfam" id="NF004127">
    <property type="entry name" value="PRK05617.1"/>
    <property type="match status" value="1"/>
</dbReference>
<dbReference type="RefSeq" id="WP_036132945.1">
    <property type="nucleotide sequence ID" value="NZ_ANIE01000007.1"/>
</dbReference>
<dbReference type="AlphaFoldDB" id="A0A072MZN3"/>
<protein>
    <recommendedName>
        <fullName evidence="2">3-hydroxyisobutyryl-CoA hydrolase</fullName>
        <ecNumber evidence="2">3.1.2.4</ecNumber>
    </recommendedName>
</protein>
<dbReference type="PANTHER" id="PTHR43176">
    <property type="entry name" value="3-HYDROXYISOBUTYRYL-COA HYDROLASE-RELATED"/>
    <property type="match status" value="1"/>
</dbReference>
<evidence type="ECO:0000259" key="4">
    <source>
        <dbReference type="Pfam" id="PF16113"/>
    </source>
</evidence>
<keyword evidence="6" id="KW-1185">Reference proteome</keyword>